<feature type="domain" description="Recombinase" evidence="3">
    <location>
        <begin position="165"/>
        <end position="269"/>
    </location>
</feature>
<dbReference type="SUPFAM" id="SSF53041">
    <property type="entry name" value="Resolvase-like"/>
    <property type="match status" value="1"/>
</dbReference>
<dbReference type="Proteomes" id="UP000323166">
    <property type="component" value="Unassembled WGS sequence"/>
</dbReference>
<keyword evidence="1" id="KW-0175">Coiled coil</keyword>
<evidence type="ECO:0000259" key="2">
    <source>
        <dbReference type="PROSITE" id="PS51736"/>
    </source>
</evidence>
<name>A0A5S4ZRB2_9FIRM</name>
<accession>A0A5S4ZRB2</accession>
<evidence type="ECO:0000313" key="4">
    <source>
        <dbReference type="EMBL" id="TYO95159.1"/>
    </source>
</evidence>
<dbReference type="PANTHER" id="PTHR30461:SF23">
    <property type="entry name" value="DNA RECOMBINASE-RELATED"/>
    <property type="match status" value="1"/>
</dbReference>
<dbReference type="Pfam" id="PF07508">
    <property type="entry name" value="Recombinase"/>
    <property type="match status" value="1"/>
</dbReference>
<evidence type="ECO:0000259" key="3">
    <source>
        <dbReference type="PROSITE" id="PS51737"/>
    </source>
</evidence>
<feature type="coiled-coil region" evidence="1">
    <location>
        <begin position="414"/>
        <end position="441"/>
    </location>
</feature>
<proteinExistence type="predicted"/>
<feature type="domain" description="Resolvase/invertase-type recombinase catalytic" evidence="2">
    <location>
        <begin position="5"/>
        <end position="157"/>
    </location>
</feature>
<comment type="caution">
    <text evidence="4">The sequence shown here is derived from an EMBL/GenBank/DDBJ whole genome shotgun (WGS) entry which is preliminary data.</text>
</comment>
<dbReference type="InterPro" id="IPR025827">
    <property type="entry name" value="Zn_ribbon_recom_dom"/>
</dbReference>
<dbReference type="SMART" id="SM00857">
    <property type="entry name" value="Resolvase"/>
    <property type="match status" value="1"/>
</dbReference>
<dbReference type="PANTHER" id="PTHR30461">
    <property type="entry name" value="DNA-INVERTASE FROM LAMBDOID PROPHAGE"/>
    <property type="match status" value="1"/>
</dbReference>
<dbReference type="InterPro" id="IPR036162">
    <property type="entry name" value="Resolvase-like_N_sf"/>
</dbReference>
<gene>
    <name evidence="4" type="ORF">LX24_01888</name>
</gene>
<dbReference type="InterPro" id="IPR006119">
    <property type="entry name" value="Resolv_N"/>
</dbReference>
<dbReference type="GO" id="GO:0003677">
    <property type="term" value="F:DNA binding"/>
    <property type="evidence" value="ECO:0007669"/>
    <property type="project" value="InterPro"/>
</dbReference>
<organism evidence="4 5">
    <name type="scientific">Desulfallas thermosapovorans DSM 6562</name>
    <dbReference type="NCBI Taxonomy" id="1121431"/>
    <lineage>
        <taxon>Bacteria</taxon>
        <taxon>Bacillati</taxon>
        <taxon>Bacillota</taxon>
        <taxon>Clostridia</taxon>
        <taxon>Eubacteriales</taxon>
        <taxon>Desulfallaceae</taxon>
        <taxon>Desulfallas</taxon>
    </lineage>
</organism>
<dbReference type="RefSeq" id="WP_166511894.1">
    <property type="nucleotide sequence ID" value="NZ_VNHM01000009.1"/>
</dbReference>
<dbReference type="CDD" id="cd00338">
    <property type="entry name" value="Ser_Recombinase"/>
    <property type="match status" value="1"/>
</dbReference>
<dbReference type="PROSITE" id="PS51736">
    <property type="entry name" value="RECOMBINASES_3"/>
    <property type="match status" value="1"/>
</dbReference>
<dbReference type="Pfam" id="PF13408">
    <property type="entry name" value="Zn_ribbon_recom"/>
    <property type="match status" value="1"/>
</dbReference>
<dbReference type="InterPro" id="IPR038109">
    <property type="entry name" value="DNA_bind_recomb_sf"/>
</dbReference>
<dbReference type="InterPro" id="IPR050639">
    <property type="entry name" value="SSR_resolvase"/>
</dbReference>
<dbReference type="Pfam" id="PF00239">
    <property type="entry name" value="Resolvase"/>
    <property type="match status" value="1"/>
</dbReference>
<dbReference type="InterPro" id="IPR011109">
    <property type="entry name" value="DNA_bind_recombinase_dom"/>
</dbReference>
<keyword evidence="5" id="KW-1185">Reference proteome</keyword>
<dbReference type="PROSITE" id="PS51737">
    <property type="entry name" value="RECOMBINASE_DNA_BIND"/>
    <property type="match status" value="1"/>
</dbReference>
<dbReference type="Gene3D" id="3.40.50.1390">
    <property type="entry name" value="Resolvase, N-terminal catalytic domain"/>
    <property type="match status" value="1"/>
</dbReference>
<evidence type="ECO:0000256" key="1">
    <source>
        <dbReference type="SAM" id="Coils"/>
    </source>
</evidence>
<reference evidence="4 5" key="1">
    <citation type="submission" date="2019-07" db="EMBL/GenBank/DDBJ databases">
        <title>Genomic Encyclopedia of Type Strains, Phase I: the one thousand microbial genomes (KMG-I) project.</title>
        <authorList>
            <person name="Kyrpides N."/>
        </authorList>
    </citation>
    <scope>NUCLEOTIDE SEQUENCE [LARGE SCALE GENOMIC DNA]</scope>
    <source>
        <strain evidence="4 5">DSM 6562</strain>
    </source>
</reference>
<sequence length="498" mass="58340">MTINEAIMYLRKSRDDIEREQRTGEDVLQLHRTRLSEFLTGRGIKWAERAEVKSGDTIKARPVFQKVLKEDIPSGQYQAICVTEISRLGRGDMEDAGRIYKALIRYNIWVITPHKDYNPQNPADLRQIRFELFLSREEYELIKERLWSARDQRAKQGFAANYIVTLGYEQSRGKVFVVPEEAELVREIFEMRADNMSYQEIADVLNQRGLITKRGTQYYSSTIQKIIKNQRYIGKSKWRGQYYDSQAPAIVPLELWNQVHREVNPNRTVRKKLSRLDNPYLVELYCHDCGSRMYGERATIDRVLANGQYVRYNEYGIYVCVGRKNKENKCVHRVRAELVHDAVRQELSKMAYDKAIIKELIRDRQQRLEFDTGGLQDKIDSKNNQIKQKEAFLLKCKEDYKKGELAAALYSEFYEDTIKEIDVLKAEIKTIKRKLEKATIKVESPELVLQKLRATLDDWEHIPNRDKKITIASFLPRVEISKNGVLFIERIIPPIFGG</sequence>
<dbReference type="AlphaFoldDB" id="A0A5S4ZRB2"/>
<dbReference type="EMBL" id="VNHM01000009">
    <property type="protein sequence ID" value="TYO95159.1"/>
    <property type="molecule type" value="Genomic_DNA"/>
</dbReference>
<dbReference type="GO" id="GO:0000150">
    <property type="term" value="F:DNA strand exchange activity"/>
    <property type="evidence" value="ECO:0007669"/>
    <property type="project" value="InterPro"/>
</dbReference>
<protein>
    <submittedName>
        <fullName evidence="4">DNA invertase Pin-like site-specific DNA recombinase</fullName>
    </submittedName>
</protein>
<dbReference type="Gene3D" id="3.90.1750.20">
    <property type="entry name" value="Putative Large Serine Recombinase, Chain B, Domain 2"/>
    <property type="match status" value="1"/>
</dbReference>
<evidence type="ECO:0000313" key="5">
    <source>
        <dbReference type="Proteomes" id="UP000323166"/>
    </source>
</evidence>